<evidence type="ECO:0000313" key="1">
    <source>
        <dbReference type="EMBL" id="KAK2024240.1"/>
    </source>
</evidence>
<gene>
    <name evidence="1" type="ORF">LX32DRAFT_112051</name>
</gene>
<dbReference type="AlphaFoldDB" id="A0AAD9LZS0"/>
<comment type="caution">
    <text evidence="1">The sequence shown here is derived from an EMBL/GenBank/DDBJ whole genome shotgun (WGS) entry which is preliminary data.</text>
</comment>
<proteinExistence type="predicted"/>
<evidence type="ECO:0000313" key="2">
    <source>
        <dbReference type="Proteomes" id="UP001232148"/>
    </source>
</evidence>
<dbReference type="Proteomes" id="UP001232148">
    <property type="component" value="Unassembled WGS sequence"/>
</dbReference>
<accession>A0AAD9LZS0</accession>
<organism evidence="1 2">
    <name type="scientific">Colletotrichum zoysiae</name>
    <dbReference type="NCBI Taxonomy" id="1216348"/>
    <lineage>
        <taxon>Eukaryota</taxon>
        <taxon>Fungi</taxon>
        <taxon>Dikarya</taxon>
        <taxon>Ascomycota</taxon>
        <taxon>Pezizomycotina</taxon>
        <taxon>Sordariomycetes</taxon>
        <taxon>Hypocreomycetidae</taxon>
        <taxon>Glomerellales</taxon>
        <taxon>Glomerellaceae</taxon>
        <taxon>Colletotrichum</taxon>
        <taxon>Colletotrichum graminicola species complex</taxon>
    </lineage>
</organism>
<sequence>MDYGQSLRGPRIRQGAAHLTSAPPGFCLSYTHRMKVGRLVPVVVSAQYPIPSPVAASHKRAAVLCCAVLCCALPVWDTRTGRFPRLWKHREGHRQTDGGPVDA</sequence>
<protein>
    <submittedName>
        <fullName evidence="1">Uncharacterized protein</fullName>
    </submittedName>
</protein>
<keyword evidence="2" id="KW-1185">Reference proteome</keyword>
<dbReference type="EMBL" id="MU842971">
    <property type="protein sequence ID" value="KAK2024240.1"/>
    <property type="molecule type" value="Genomic_DNA"/>
</dbReference>
<name>A0AAD9LZS0_9PEZI</name>
<reference evidence="1" key="1">
    <citation type="submission" date="2021-06" db="EMBL/GenBank/DDBJ databases">
        <title>Comparative genomics, transcriptomics and evolutionary studies reveal genomic signatures of adaptation to plant cell wall in hemibiotrophic fungi.</title>
        <authorList>
            <consortium name="DOE Joint Genome Institute"/>
            <person name="Baroncelli R."/>
            <person name="Diaz J.F."/>
            <person name="Benocci T."/>
            <person name="Peng M."/>
            <person name="Battaglia E."/>
            <person name="Haridas S."/>
            <person name="Andreopoulos W."/>
            <person name="Labutti K."/>
            <person name="Pangilinan J."/>
            <person name="Floch G.L."/>
            <person name="Makela M.R."/>
            <person name="Henrissat B."/>
            <person name="Grigoriev I.V."/>
            <person name="Crouch J.A."/>
            <person name="De Vries R.P."/>
            <person name="Sukno S.A."/>
            <person name="Thon M.R."/>
        </authorList>
    </citation>
    <scope>NUCLEOTIDE SEQUENCE</scope>
    <source>
        <strain evidence="1">MAFF235873</strain>
    </source>
</reference>